<keyword evidence="3 4" id="KW-0975">Bacterial flagellum</keyword>
<evidence type="ECO:0000313" key="7">
    <source>
        <dbReference type="Proteomes" id="UP001519289"/>
    </source>
</evidence>
<reference evidence="6 7" key="1">
    <citation type="submission" date="2021-03" db="EMBL/GenBank/DDBJ databases">
        <title>Genomic Encyclopedia of Type Strains, Phase IV (KMG-IV): sequencing the most valuable type-strain genomes for metagenomic binning, comparative biology and taxonomic classification.</title>
        <authorList>
            <person name="Goeker M."/>
        </authorList>
    </citation>
    <scope>NUCLEOTIDE SEQUENCE [LARGE SCALE GENOMIC DNA]</scope>
    <source>
        <strain evidence="6 7">DSM 27138</strain>
    </source>
</reference>
<accession>A0ABS4JN86</accession>
<dbReference type="EMBL" id="JAGGLG010000002">
    <property type="protein sequence ID" value="MBP2016992.1"/>
    <property type="molecule type" value="Genomic_DNA"/>
</dbReference>
<organism evidence="6 7">
    <name type="scientific">Symbiobacterium terraclitae</name>
    <dbReference type="NCBI Taxonomy" id="557451"/>
    <lineage>
        <taxon>Bacteria</taxon>
        <taxon>Bacillati</taxon>
        <taxon>Bacillota</taxon>
        <taxon>Clostridia</taxon>
        <taxon>Eubacteriales</taxon>
        <taxon>Symbiobacteriaceae</taxon>
        <taxon>Symbiobacterium</taxon>
    </lineage>
</organism>
<evidence type="ECO:0000256" key="3">
    <source>
        <dbReference type="ARBA" id="ARBA00023143"/>
    </source>
</evidence>
<dbReference type="RefSeq" id="WP_209465144.1">
    <property type="nucleotide sequence ID" value="NZ_JAGGLG010000002.1"/>
</dbReference>
<sequence length="99" mass="10713">MDIQRLNAVLSLGSGARGATREEAPSGPSFGDVLANAIRKVEQEQQTANEMAVKLAAGEVEDIAQVMIASERASLTLNLAIQVRNKVIEAYQEIMRMPM</sequence>
<evidence type="ECO:0000313" key="6">
    <source>
        <dbReference type="EMBL" id="MBP2016992.1"/>
    </source>
</evidence>
<gene>
    <name evidence="4" type="primary">fliE</name>
    <name evidence="6" type="ORF">J2Z79_000366</name>
</gene>
<keyword evidence="6" id="KW-0969">Cilium</keyword>
<evidence type="ECO:0000256" key="2">
    <source>
        <dbReference type="ARBA" id="ARBA00009272"/>
    </source>
</evidence>
<evidence type="ECO:0000256" key="5">
    <source>
        <dbReference type="NCBIfam" id="TIGR00205"/>
    </source>
</evidence>
<dbReference type="PANTHER" id="PTHR34653">
    <property type="match status" value="1"/>
</dbReference>
<dbReference type="InterPro" id="IPR001624">
    <property type="entry name" value="FliE"/>
</dbReference>
<dbReference type="PRINTS" id="PR01006">
    <property type="entry name" value="FLGHOOKFLIE"/>
</dbReference>
<evidence type="ECO:0000256" key="4">
    <source>
        <dbReference type="HAMAP-Rule" id="MF_00724"/>
    </source>
</evidence>
<protein>
    <recommendedName>
        <fullName evidence="4 5">Flagellar hook-basal body complex protein FliE</fullName>
    </recommendedName>
</protein>
<comment type="subcellular location">
    <subcellularLocation>
        <location evidence="1 4">Bacterial flagellum basal body</location>
    </subcellularLocation>
</comment>
<dbReference type="PANTHER" id="PTHR34653:SF1">
    <property type="entry name" value="FLAGELLAR HOOK-BASAL BODY COMPLEX PROTEIN FLIE"/>
    <property type="match status" value="1"/>
</dbReference>
<dbReference type="HAMAP" id="MF_00724">
    <property type="entry name" value="FliE"/>
    <property type="match status" value="1"/>
</dbReference>
<evidence type="ECO:0000256" key="1">
    <source>
        <dbReference type="ARBA" id="ARBA00004117"/>
    </source>
</evidence>
<keyword evidence="7" id="KW-1185">Reference proteome</keyword>
<dbReference type="NCBIfam" id="TIGR00205">
    <property type="entry name" value="fliE"/>
    <property type="match status" value="1"/>
</dbReference>
<comment type="similarity">
    <text evidence="2 4">Belongs to the FliE family.</text>
</comment>
<dbReference type="Proteomes" id="UP001519289">
    <property type="component" value="Unassembled WGS sequence"/>
</dbReference>
<proteinExistence type="inferred from homology"/>
<name>A0ABS4JN86_9FIRM</name>
<keyword evidence="6" id="KW-0966">Cell projection</keyword>
<keyword evidence="6" id="KW-0282">Flagellum</keyword>
<dbReference type="Pfam" id="PF02049">
    <property type="entry name" value="FliE"/>
    <property type="match status" value="1"/>
</dbReference>
<comment type="caution">
    <text evidence="6">The sequence shown here is derived from an EMBL/GenBank/DDBJ whole genome shotgun (WGS) entry which is preliminary data.</text>
</comment>